<dbReference type="Proteomes" id="UP000070412">
    <property type="component" value="Unassembled WGS sequence"/>
</dbReference>
<keyword evidence="5 16" id="KW-0645">Protease</keyword>
<name>A0A834R7I9_SARSC</name>
<dbReference type="EMBL" id="WVUK01000056">
    <property type="protein sequence ID" value="KAF7492399.1"/>
    <property type="molecule type" value="Genomic_DNA"/>
</dbReference>
<evidence type="ECO:0000256" key="4">
    <source>
        <dbReference type="ARBA" id="ARBA00013650"/>
    </source>
</evidence>
<evidence type="ECO:0000256" key="6">
    <source>
        <dbReference type="ARBA" id="ARBA00022692"/>
    </source>
</evidence>
<evidence type="ECO:0000256" key="10">
    <source>
        <dbReference type="ARBA" id="ARBA00023128"/>
    </source>
</evidence>
<organism evidence="16">
    <name type="scientific">Sarcoptes scabiei</name>
    <name type="common">Itch mite</name>
    <name type="synonym">Acarus scabiei</name>
    <dbReference type="NCBI Taxonomy" id="52283"/>
    <lineage>
        <taxon>Eukaryota</taxon>
        <taxon>Metazoa</taxon>
        <taxon>Ecdysozoa</taxon>
        <taxon>Arthropoda</taxon>
        <taxon>Chelicerata</taxon>
        <taxon>Arachnida</taxon>
        <taxon>Acari</taxon>
        <taxon>Acariformes</taxon>
        <taxon>Sarcoptiformes</taxon>
        <taxon>Astigmata</taxon>
        <taxon>Psoroptidia</taxon>
        <taxon>Sarcoptoidea</taxon>
        <taxon>Sarcoptidae</taxon>
        <taxon>Sarcoptinae</taxon>
        <taxon>Sarcoptes</taxon>
    </lineage>
</organism>
<dbReference type="GO" id="GO:0004252">
    <property type="term" value="F:serine-type endopeptidase activity"/>
    <property type="evidence" value="ECO:0007669"/>
    <property type="project" value="InterPro"/>
</dbReference>
<evidence type="ECO:0000256" key="11">
    <source>
        <dbReference type="ARBA" id="ARBA00023136"/>
    </source>
</evidence>
<dbReference type="InterPro" id="IPR000223">
    <property type="entry name" value="Pept_S26A_signal_pept_1"/>
</dbReference>
<reference evidence="16" key="2">
    <citation type="submission" date="2020-01" db="EMBL/GenBank/DDBJ databases">
        <authorList>
            <person name="Korhonen P.K.K."/>
            <person name="Guangxu M.G."/>
            <person name="Wang T.W."/>
            <person name="Stroehlein A.J.S."/>
            <person name="Young N.D."/>
            <person name="Ang C.-S.A."/>
            <person name="Fernando D.W.F."/>
            <person name="Lu H.L."/>
            <person name="Taylor S.T."/>
            <person name="Ehtesham M.E.M."/>
            <person name="Najaraj S.H.N."/>
            <person name="Harsha G.H.G."/>
            <person name="Madugundu A.M."/>
            <person name="Renuse S.R."/>
            <person name="Holt D.H."/>
            <person name="Pandey A.P."/>
            <person name="Papenfuss A.P."/>
            <person name="Gasser R.B.G."/>
            <person name="Fischer K.F."/>
        </authorList>
    </citation>
    <scope>NUCLEOTIDE SEQUENCE</scope>
    <source>
        <strain evidence="16">SSS_KF_BRIS2020</strain>
    </source>
</reference>
<keyword evidence="7" id="KW-0999">Mitochondrion inner membrane</keyword>
<evidence type="ECO:0000256" key="8">
    <source>
        <dbReference type="ARBA" id="ARBA00022801"/>
    </source>
</evidence>
<evidence type="ECO:0000256" key="1">
    <source>
        <dbReference type="ARBA" id="ARBA00004434"/>
    </source>
</evidence>
<evidence type="ECO:0000313" key="18">
    <source>
        <dbReference type="Proteomes" id="UP000070412"/>
    </source>
</evidence>
<dbReference type="SUPFAM" id="SSF51306">
    <property type="entry name" value="LexA/Signal peptidase"/>
    <property type="match status" value="1"/>
</dbReference>
<dbReference type="Pfam" id="PF10502">
    <property type="entry name" value="Peptidase_S26"/>
    <property type="match status" value="2"/>
</dbReference>
<keyword evidence="18" id="KW-1185">Reference proteome</keyword>
<accession>A0A834R7I9</accession>
<feature type="domain" description="Peptidase S26" evidence="15">
    <location>
        <begin position="181"/>
        <end position="221"/>
    </location>
</feature>
<dbReference type="InterPro" id="IPR036286">
    <property type="entry name" value="LexA/Signal_pep-like_sf"/>
</dbReference>
<evidence type="ECO:0000256" key="14">
    <source>
        <dbReference type="SAM" id="Phobius"/>
    </source>
</evidence>
<proteinExistence type="inferred from homology"/>
<gene>
    <name evidence="16" type="ORF">SSS_3237</name>
</gene>
<reference evidence="18" key="1">
    <citation type="journal article" date="2020" name="PLoS Negl. Trop. Dis.">
        <title>High-quality nuclear genome for Sarcoptes scabiei-A critical resource for a neglected parasite.</title>
        <authorList>
            <person name="Korhonen P.K."/>
            <person name="Gasser R.B."/>
            <person name="Ma G."/>
            <person name="Wang T."/>
            <person name="Stroehlein A.J."/>
            <person name="Young N.D."/>
            <person name="Ang C.S."/>
            <person name="Fernando D.D."/>
            <person name="Lu H.C."/>
            <person name="Taylor S."/>
            <person name="Reynolds S.L."/>
            <person name="Mofiz E."/>
            <person name="Najaraj S.H."/>
            <person name="Gowda H."/>
            <person name="Madugundu A."/>
            <person name="Renuse S."/>
            <person name="Holt D."/>
            <person name="Pandey A."/>
            <person name="Papenfuss A.T."/>
            <person name="Fischer K."/>
        </authorList>
    </citation>
    <scope>NUCLEOTIDE SEQUENCE [LARGE SCALE GENOMIC DNA]</scope>
</reference>
<dbReference type="PROSITE" id="PS00501">
    <property type="entry name" value="SPASE_I_1"/>
    <property type="match status" value="1"/>
</dbReference>
<keyword evidence="11 14" id="KW-0472">Membrane</keyword>
<evidence type="ECO:0000259" key="15">
    <source>
        <dbReference type="Pfam" id="PF10502"/>
    </source>
</evidence>
<keyword evidence="8" id="KW-0378">Hydrolase</keyword>
<feature type="transmembrane region" description="Helical" evidence="14">
    <location>
        <begin position="41"/>
        <end position="60"/>
    </location>
</feature>
<dbReference type="CDD" id="cd06530">
    <property type="entry name" value="S26_SPase_I"/>
    <property type="match status" value="1"/>
</dbReference>
<comment type="subcellular location">
    <subcellularLocation>
        <location evidence="1">Mitochondrion inner membrane</location>
        <topology evidence="1">Single-pass membrane protein</topology>
    </subcellularLocation>
</comment>
<feature type="active site" evidence="13">
    <location>
        <position position="91"/>
    </location>
</feature>
<evidence type="ECO:0000256" key="5">
    <source>
        <dbReference type="ARBA" id="ARBA00022670"/>
    </source>
</evidence>
<comment type="similarity">
    <text evidence="2">Belongs to the peptidase S26 family. IMP2 subfamily.</text>
</comment>
<dbReference type="PRINTS" id="PR00727">
    <property type="entry name" value="LEADERPTASE"/>
</dbReference>
<dbReference type="OrthoDB" id="9996127at2759"/>
<feature type="active site" evidence="13">
    <location>
        <position position="160"/>
    </location>
</feature>
<keyword evidence="9 14" id="KW-1133">Transmembrane helix</keyword>
<reference evidence="17" key="3">
    <citation type="submission" date="2022-06" db="UniProtKB">
        <authorList>
            <consortium name="EnsemblMetazoa"/>
        </authorList>
    </citation>
    <scope>IDENTIFICATION</scope>
</reference>
<dbReference type="InterPro" id="IPR019756">
    <property type="entry name" value="Pept_S26A_signal_pept_1_Ser-AS"/>
</dbReference>
<keyword evidence="10" id="KW-0496">Mitochondrion</keyword>
<dbReference type="FunFam" id="2.10.109.10:FF:000005">
    <property type="entry name" value="Mitochondrial inner membrane protease subunit"/>
    <property type="match status" value="1"/>
</dbReference>
<evidence type="ECO:0000256" key="12">
    <source>
        <dbReference type="ARBA" id="ARBA00032718"/>
    </source>
</evidence>
<evidence type="ECO:0000256" key="9">
    <source>
        <dbReference type="ARBA" id="ARBA00022989"/>
    </source>
</evidence>
<feature type="domain" description="Peptidase S26" evidence="15">
    <location>
        <begin position="62"/>
        <end position="173"/>
    </location>
</feature>
<evidence type="ECO:0000313" key="17">
    <source>
        <dbReference type="EnsemblMetazoa" id="KAF7492399.1"/>
    </source>
</evidence>
<evidence type="ECO:0000256" key="2">
    <source>
        <dbReference type="ARBA" id="ARBA00007066"/>
    </source>
</evidence>
<protein>
    <recommendedName>
        <fullName evidence="4">Mitochondrial inner membrane protease subunit 2</fullName>
    </recommendedName>
    <alternativeName>
        <fullName evidence="12">IMP2-like protein</fullName>
    </alternativeName>
</protein>
<sequence>MKTSFINEMLKCVSVKYQLNEYCELFPIEIIFVNESLRFSLIRSIFFLVAMFSMSSVWSVRNFFRTFSFSVPLALVFFDNIGYVARVEGISMQPTLNPDNRFDELTKSNSSLDIKCLLEDFLNSSDLILLSHWATRNYQIQRGDIVSLVSPKNPKQIIIKRIIALEGDTIVSRGNLRYQTIKIPKGHCWIEGDNSSKSLDSNIFGPVAVGLITAQAKYVIWPPKRWKSLSLKLPTDRTFSPISSSIYNGSYSAGRSMLIELNEE</sequence>
<evidence type="ECO:0000256" key="3">
    <source>
        <dbReference type="ARBA" id="ARBA00011805"/>
    </source>
</evidence>
<dbReference type="GO" id="GO:0006465">
    <property type="term" value="P:signal peptide processing"/>
    <property type="evidence" value="ECO:0007669"/>
    <property type="project" value="InterPro"/>
</dbReference>
<dbReference type="PANTHER" id="PTHR46041">
    <property type="entry name" value="MITOCHONDRIAL INNER MEMBRANE PROTEASE SUBUNIT 2"/>
    <property type="match status" value="1"/>
</dbReference>
<dbReference type="AlphaFoldDB" id="A0A834R7I9"/>
<dbReference type="GO" id="GO:0042720">
    <property type="term" value="C:mitochondrial inner membrane peptidase complex"/>
    <property type="evidence" value="ECO:0007669"/>
    <property type="project" value="InterPro"/>
</dbReference>
<evidence type="ECO:0000256" key="13">
    <source>
        <dbReference type="PIRSR" id="PIRSR600223-1"/>
    </source>
</evidence>
<keyword evidence="6 14" id="KW-0812">Transmembrane</keyword>
<evidence type="ECO:0000313" key="16">
    <source>
        <dbReference type="EMBL" id="KAF7492399.1"/>
    </source>
</evidence>
<dbReference type="EnsemblMetazoa" id="SSS_3237s_mrna">
    <property type="protein sequence ID" value="KAF7492399.1"/>
    <property type="gene ID" value="SSS_3237"/>
</dbReference>
<dbReference type="GO" id="GO:0006627">
    <property type="term" value="P:protein processing involved in protein targeting to mitochondrion"/>
    <property type="evidence" value="ECO:0007669"/>
    <property type="project" value="InterPro"/>
</dbReference>
<dbReference type="Gene3D" id="2.10.109.10">
    <property type="entry name" value="Umud Fragment, subunit A"/>
    <property type="match status" value="1"/>
</dbReference>
<evidence type="ECO:0000256" key="7">
    <source>
        <dbReference type="ARBA" id="ARBA00022792"/>
    </source>
</evidence>
<dbReference type="PANTHER" id="PTHR46041:SF2">
    <property type="entry name" value="MITOCHONDRIAL INNER MEMBRANE PROTEASE SUBUNIT 2"/>
    <property type="match status" value="1"/>
</dbReference>
<dbReference type="InterPro" id="IPR019533">
    <property type="entry name" value="Peptidase_S26"/>
</dbReference>
<comment type="subunit">
    <text evidence="3">Heterodimer of 2 subunits, IMMPL1 and IMMPL2.</text>
</comment>
<dbReference type="InterPro" id="IPR037730">
    <property type="entry name" value="IMP2"/>
</dbReference>